<evidence type="ECO:0000313" key="3">
    <source>
        <dbReference type="Proteomes" id="UP000014629"/>
    </source>
</evidence>
<proteinExistence type="predicted"/>
<feature type="transmembrane region" description="Helical" evidence="1">
    <location>
        <begin position="90"/>
        <end position="109"/>
    </location>
</feature>
<feature type="transmembrane region" description="Helical" evidence="1">
    <location>
        <begin position="31"/>
        <end position="54"/>
    </location>
</feature>
<accession>S3Z9T5</accession>
<dbReference type="Proteomes" id="UP000014629">
    <property type="component" value="Unassembled WGS sequence"/>
</dbReference>
<dbReference type="AlphaFoldDB" id="S3Z9T5"/>
<sequence length="183" mass="18073">MWCARLFAVRAGGRLGASRGLAEFTASVRPLLIIVFTLFLCAMGVLLTGVAALPVPGPDAALTLTGAAALAALLWLGRMLRTHGARRAPALVYATVGATQAAAVALVLAGRLPGCGFLAAPVERLVAEGGTGAVAALACGAGAAVLLARAIRVLGRASAHVLGRASAHVLGRASAHATAGGAR</sequence>
<dbReference type="EMBL" id="AOPZ01000550">
    <property type="protein sequence ID" value="EPH39349.1"/>
    <property type="molecule type" value="Genomic_DNA"/>
</dbReference>
<keyword evidence="1" id="KW-1133">Transmembrane helix</keyword>
<protein>
    <submittedName>
        <fullName evidence="2">Uncharacterized protein</fullName>
    </submittedName>
</protein>
<dbReference type="PATRIC" id="fig|1286094.4.peg.7517"/>
<evidence type="ECO:0000256" key="1">
    <source>
        <dbReference type="SAM" id="Phobius"/>
    </source>
</evidence>
<name>S3Z9T5_9ACTN</name>
<organism evidence="2 3">
    <name type="scientific">Streptomyces aurantiacus JA 4570</name>
    <dbReference type="NCBI Taxonomy" id="1286094"/>
    <lineage>
        <taxon>Bacteria</taxon>
        <taxon>Bacillati</taxon>
        <taxon>Actinomycetota</taxon>
        <taxon>Actinomycetes</taxon>
        <taxon>Kitasatosporales</taxon>
        <taxon>Streptomycetaceae</taxon>
        <taxon>Streptomyces</taxon>
        <taxon>Streptomyces aurantiacus group</taxon>
    </lineage>
</organism>
<keyword evidence="1" id="KW-0812">Transmembrane</keyword>
<feature type="transmembrane region" description="Helical" evidence="1">
    <location>
        <begin position="60"/>
        <end position="78"/>
    </location>
</feature>
<evidence type="ECO:0000313" key="2">
    <source>
        <dbReference type="EMBL" id="EPH39349.1"/>
    </source>
</evidence>
<keyword evidence="3" id="KW-1185">Reference proteome</keyword>
<reference evidence="2 3" key="1">
    <citation type="submission" date="2013-02" db="EMBL/GenBank/DDBJ databases">
        <title>Draft Genome Sequence of Streptomyces aurantiacus, Which Produces Setomimycin.</title>
        <authorList>
            <person name="Gruening B.A."/>
            <person name="Praeg A."/>
            <person name="Erxleben A."/>
            <person name="Guenther S."/>
            <person name="Mueller M."/>
        </authorList>
    </citation>
    <scope>NUCLEOTIDE SEQUENCE [LARGE SCALE GENOMIC DNA]</scope>
    <source>
        <strain evidence="2 3">JA 4570</strain>
    </source>
</reference>
<keyword evidence="1" id="KW-0472">Membrane</keyword>
<feature type="transmembrane region" description="Helical" evidence="1">
    <location>
        <begin position="129"/>
        <end position="148"/>
    </location>
</feature>
<gene>
    <name evidence="2" type="ORF">STRAU_7589</name>
</gene>
<comment type="caution">
    <text evidence="2">The sequence shown here is derived from an EMBL/GenBank/DDBJ whole genome shotgun (WGS) entry which is preliminary data.</text>
</comment>